<feature type="region of interest" description="Disordered" evidence="1">
    <location>
        <begin position="252"/>
        <end position="278"/>
    </location>
</feature>
<evidence type="ECO:0000259" key="3">
    <source>
        <dbReference type="Pfam" id="PF00188"/>
    </source>
</evidence>
<dbReference type="InParanoid" id="W2SEQ5"/>
<dbReference type="eggNOG" id="ENOG502SQRA">
    <property type="taxonomic scope" value="Eukaryota"/>
</dbReference>
<keyword evidence="5" id="KW-1185">Reference proteome</keyword>
<organism evidence="4 5">
    <name type="scientific">Cyphellophora europaea (strain CBS 101466)</name>
    <name type="common">Phialophora europaea</name>
    <dbReference type="NCBI Taxonomy" id="1220924"/>
    <lineage>
        <taxon>Eukaryota</taxon>
        <taxon>Fungi</taxon>
        <taxon>Dikarya</taxon>
        <taxon>Ascomycota</taxon>
        <taxon>Pezizomycotina</taxon>
        <taxon>Eurotiomycetes</taxon>
        <taxon>Chaetothyriomycetidae</taxon>
        <taxon>Chaetothyriales</taxon>
        <taxon>Cyphellophoraceae</taxon>
        <taxon>Cyphellophora</taxon>
    </lineage>
</organism>
<dbReference type="SUPFAM" id="SSF55797">
    <property type="entry name" value="PR-1-like"/>
    <property type="match status" value="1"/>
</dbReference>
<feature type="domain" description="SCP" evidence="3">
    <location>
        <begin position="311"/>
        <end position="419"/>
    </location>
</feature>
<feature type="compositionally biased region" description="Low complexity" evidence="1">
    <location>
        <begin position="146"/>
        <end position="157"/>
    </location>
</feature>
<dbReference type="VEuPathDB" id="FungiDB:HMPREF1541_01305"/>
<keyword evidence="2" id="KW-0732">Signal</keyword>
<dbReference type="Pfam" id="PF00188">
    <property type="entry name" value="CAP"/>
    <property type="match status" value="1"/>
</dbReference>
<evidence type="ECO:0000313" key="4">
    <source>
        <dbReference type="EMBL" id="ETN47115.1"/>
    </source>
</evidence>
<feature type="compositionally biased region" description="Pro residues" evidence="1">
    <location>
        <begin position="261"/>
        <end position="271"/>
    </location>
</feature>
<feature type="signal peptide" evidence="2">
    <location>
        <begin position="1"/>
        <end position="18"/>
    </location>
</feature>
<dbReference type="Gene3D" id="3.40.33.10">
    <property type="entry name" value="CAP"/>
    <property type="match status" value="1"/>
</dbReference>
<evidence type="ECO:0000256" key="2">
    <source>
        <dbReference type="SAM" id="SignalP"/>
    </source>
</evidence>
<feature type="region of interest" description="Disordered" evidence="1">
    <location>
        <begin position="37"/>
        <end position="62"/>
    </location>
</feature>
<dbReference type="RefSeq" id="XP_008711827.1">
    <property type="nucleotide sequence ID" value="XM_008713605.1"/>
</dbReference>
<dbReference type="InterPro" id="IPR035940">
    <property type="entry name" value="CAP_sf"/>
</dbReference>
<feature type="region of interest" description="Disordered" evidence="1">
    <location>
        <begin position="209"/>
        <end position="235"/>
    </location>
</feature>
<feature type="compositionally biased region" description="Low complexity" evidence="1">
    <location>
        <begin position="90"/>
        <end position="103"/>
    </location>
</feature>
<feature type="compositionally biased region" description="Low complexity" evidence="1">
    <location>
        <begin position="209"/>
        <end position="221"/>
    </location>
</feature>
<dbReference type="HOGENOM" id="CLU_639377_0_0_1"/>
<dbReference type="EMBL" id="KB822711">
    <property type="protein sequence ID" value="ETN47115.1"/>
    <property type="molecule type" value="Genomic_DNA"/>
</dbReference>
<accession>W2SEQ5</accession>
<dbReference type="GeneID" id="19968644"/>
<name>W2SEQ5_CYPE1</name>
<evidence type="ECO:0000256" key="1">
    <source>
        <dbReference type="SAM" id="MobiDB-lite"/>
    </source>
</evidence>
<gene>
    <name evidence="4" type="ORF">HMPREF1541_01305</name>
</gene>
<feature type="chain" id="PRO_5004824283" description="SCP domain-containing protein" evidence="2">
    <location>
        <begin position="19"/>
        <end position="429"/>
    </location>
</feature>
<proteinExistence type="predicted"/>
<reference evidence="4 5" key="1">
    <citation type="submission" date="2013-03" db="EMBL/GenBank/DDBJ databases">
        <title>The Genome Sequence of Phialophora europaea CBS 101466.</title>
        <authorList>
            <consortium name="The Broad Institute Genomics Platform"/>
            <person name="Cuomo C."/>
            <person name="de Hoog S."/>
            <person name="Gorbushina A."/>
            <person name="Walker B."/>
            <person name="Young S.K."/>
            <person name="Zeng Q."/>
            <person name="Gargeya S."/>
            <person name="Fitzgerald M."/>
            <person name="Haas B."/>
            <person name="Abouelleil A."/>
            <person name="Allen A.W."/>
            <person name="Alvarado L."/>
            <person name="Arachchi H.M."/>
            <person name="Berlin A.M."/>
            <person name="Chapman S.B."/>
            <person name="Gainer-Dewar J."/>
            <person name="Goldberg J."/>
            <person name="Griggs A."/>
            <person name="Gujja S."/>
            <person name="Hansen M."/>
            <person name="Howarth C."/>
            <person name="Imamovic A."/>
            <person name="Ireland A."/>
            <person name="Larimer J."/>
            <person name="McCowan C."/>
            <person name="Murphy C."/>
            <person name="Pearson M."/>
            <person name="Poon T.W."/>
            <person name="Priest M."/>
            <person name="Roberts A."/>
            <person name="Saif S."/>
            <person name="Shea T."/>
            <person name="Sisk P."/>
            <person name="Sykes S."/>
            <person name="Wortman J."/>
            <person name="Nusbaum C."/>
            <person name="Birren B."/>
        </authorList>
    </citation>
    <scope>NUCLEOTIDE SEQUENCE [LARGE SCALE GENOMIC DNA]</scope>
    <source>
        <strain evidence="4 5">CBS 101466</strain>
    </source>
</reference>
<feature type="compositionally biased region" description="Polar residues" evidence="1">
    <location>
        <begin position="37"/>
        <end position="48"/>
    </location>
</feature>
<dbReference type="Proteomes" id="UP000030752">
    <property type="component" value="Unassembled WGS sequence"/>
</dbReference>
<sequence>MQLKTLTLVAASLAVASANYNGTWGDETKAPVLESTTAPVEKTTTTSDKPAWTKPVDGGETDVADTTAASSSTVAYWGDESSLPVEGGKTSTTTPVAITSTTSDKPTWTKPVEGGETDVADSTASSTTTVAYWGDESSLPVEGGETSTTTPAASTITSTWGDFSIPVTETESTTVEEVVSTITKPDGGIQTTTIQSTKTLTKTIYLTPTGGAAPPASTPVSGGEGAPPAGGPPAGGQCGVVTQTVTQTQTVTVPAGGSKPTGPPAPPPAPTTPSVETATPAKVWQDQPTGFQTSAAPAPSAPAQGGYMGIVAEWRSKMGLPALELDTKLQNNAQDAANSSGGQLKHKLNSGSMAQVLAPGSMDEFEKIFVGGWLCELPNTPGLGSSVCNEMSKGWNYAGQTGHAEILTSTKYTKIGCAAGDGICSCDLA</sequence>
<feature type="region of interest" description="Disordered" evidence="1">
    <location>
        <begin position="136"/>
        <end position="157"/>
    </location>
</feature>
<evidence type="ECO:0000313" key="5">
    <source>
        <dbReference type="Proteomes" id="UP000030752"/>
    </source>
</evidence>
<dbReference type="OrthoDB" id="5350391at2759"/>
<dbReference type="InterPro" id="IPR014044">
    <property type="entry name" value="CAP_dom"/>
</dbReference>
<protein>
    <recommendedName>
        <fullName evidence="3">SCP domain-containing protein</fullName>
    </recommendedName>
</protein>
<feature type="region of interest" description="Disordered" evidence="1">
    <location>
        <begin position="79"/>
        <end position="123"/>
    </location>
</feature>
<dbReference type="AlphaFoldDB" id="W2SEQ5"/>